<comment type="caution">
    <text evidence="2">The sequence shown here is derived from an EMBL/GenBank/DDBJ whole genome shotgun (WGS) entry which is preliminary data.</text>
</comment>
<keyword evidence="1" id="KW-0812">Transmembrane</keyword>
<feature type="transmembrane region" description="Helical" evidence="1">
    <location>
        <begin position="31"/>
        <end position="48"/>
    </location>
</feature>
<dbReference type="Proteomes" id="UP001610334">
    <property type="component" value="Unassembled WGS sequence"/>
</dbReference>
<keyword evidence="3" id="KW-1185">Reference proteome</keyword>
<name>A0ABR4HUP6_9EURO</name>
<protein>
    <submittedName>
        <fullName evidence="2">Uncharacterized protein</fullName>
    </submittedName>
</protein>
<keyword evidence="1" id="KW-0472">Membrane</keyword>
<accession>A0ABR4HUP6</accession>
<evidence type="ECO:0000313" key="3">
    <source>
        <dbReference type="Proteomes" id="UP001610334"/>
    </source>
</evidence>
<evidence type="ECO:0000256" key="1">
    <source>
        <dbReference type="SAM" id="Phobius"/>
    </source>
</evidence>
<evidence type="ECO:0000313" key="2">
    <source>
        <dbReference type="EMBL" id="KAL2819204.1"/>
    </source>
</evidence>
<proteinExistence type="predicted"/>
<reference evidence="2 3" key="1">
    <citation type="submission" date="2024-07" db="EMBL/GenBank/DDBJ databases">
        <title>Section-level genome sequencing and comparative genomics of Aspergillus sections Usti and Cavernicolus.</title>
        <authorList>
            <consortium name="Lawrence Berkeley National Laboratory"/>
            <person name="Nybo J.L."/>
            <person name="Vesth T.C."/>
            <person name="Theobald S."/>
            <person name="Frisvad J.C."/>
            <person name="Larsen T.O."/>
            <person name="Kjaerboelling I."/>
            <person name="Rothschild-Mancinelli K."/>
            <person name="Lyhne E.K."/>
            <person name="Kogle M.E."/>
            <person name="Barry K."/>
            <person name="Clum A."/>
            <person name="Na H."/>
            <person name="Ledsgaard L."/>
            <person name="Lin J."/>
            <person name="Lipzen A."/>
            <person name="Kuo A."/>
            <person name="Riley R."/>
            <person name="Mondo S."/>
            <person name="Labutti K."/>
            <person name="Haridas S."/>
            <person name="Pangalinan J."/>
            <person name="Salamov A.A."/>
            <person name="Simmons B.A."/>
            <person name="Magnuson J.K."/>
            <person name="Chen J."/>
            <person name="Drula E."/>
            <person name="Henrissat B."/>
            <person name="Wiebenga A."/>
            <person name="Lubbers R.J."/>
            <person name="Gomes A.C."/>
            <person name="Makela M.R."/>
            <person name="Stajich J."/>
            <person name="Grigoriev I.V."/>
            <person name="Mortensen U.H."/>
            <person name="De Vries R.P."/>
            <person name="Baker S.E."/>
            <person name="Andersen M.R."/>
        </authorList>
    </citation>
    <scope>NUCLEOTIDE SEQUENCE [LARGE SCALE GENOMIC DNA]</scope>
    <source>
        <strain evidence="2 3">CBS 588.65</strain>
    </source>
</reference>
<organism evidence="2 3">
    <name type="scientific">Aspergillus granulosus</name>
    <dbReference type="NCBI Taxonomy" id="176169"/>
    <lineage>
        <taxon>Eukaryota</taxon>
        <taxon>Fungi</taxon>
        <taxon>Dikarya</taxon>
        <taxon>Ascomycota</taxon>
        <taxon>Pezizomycotina</taxon>
        <taxon>Eurotiomycetes</taxon>
        <taxon>Eurotiomycetidae</taxon>
        <taxon>Eurotiales</taxon>
        <taxon>Aspergillaceae</taxon>
        <taxon>Aspergillus</taxon>
        <taxon>Aspergillus subgen. Nidulantes</taxon>
    </lineage>
</organism>
<keyword evidence="1" id="KW-1133">Transmembrane helix</keyword>
<gene>
    <name evidence="2" type="ORF">BJX63DRAFT_382692</name>
</gene>
<sequence>MPQASYLMPHFQESTRTPVNYHVKKMRAGSLYVKVNLFIVIIILLTLAEPSLLG</sequence>
<dbReference type="EMBL" id="JBFXLT010000011">
    <property type="protein sequence ID" value="KAL2819204.1"/>
    <property type="molecule type" value="Genomic_DNA"/>
</dbReference>